<dbReference type="AlphaFoldDB" id="A0A139LRY0"/>
<evidence type="ECO:0000256" key="1">
    <source>
        <dbReference type="SAM" id="SignalP"/>
    </source>
</evidence>
<gene>
    <name evidence="2" type="ORF">HMPREF2531_01011</name>
</gene>
<sequence>MNMKIFRYFISLALFCISLSSCTLFDLDFQSNEEYEAKKADNKVNMTIWEFIQSRPDIFSSLIEGIQYAGIEDLYKEAGNTHILLTNSALSSGDNCFWKKNPVMLPGATEAAAATAWEQYDKKVVKELLTYHIVRGEWSYFNIDSSDRWLGTYGEGSFSYNKDGQTLQGDTAVMCVKAGHDRNLPLQLNNFEWNFRGLLAASSGSCRTTNIHARDGYIHVSDWWQPRPSRYFLGQE</sequence>
<dbReference type="Proteomes" id="UP000070319">
    <property type="component" value="Unassembled WGS sequence"/>
</dbReference>
<dbReference type="SUPFAM" id="SSF82153">
    <property type="entry name" value="FAS1 domain"/>
    <property type="match status" value="1"/>
</dbReference>
<reference evidence="2 3" key="1">
    <citation type="submission" date="2016-02" db="EMBL/GenBank/DDBJ databases">
        <authorList>
            <person name="Wen L."/>
            <person name="He K."/>
            <person name="Yang H."/>
        </authorList>
    </citation>
    <scope>NUCLEOTIDE SEQUENCE [LARGE SCALE GENOMIC DNA]</scope>
    <source>
        <strain evidence="2 3">KLE1704</strain>
    </source>
</reference>
<evidence type="ECO:0000313" key="2">
    <source>
        <dbReference type="EMBL" id="KXT54199.1"/>
    </source>
</evidence>
<organism evidence="2">
    <name type="scientific">Bacteroides intestinalis</name>
    <dbReference type="NCBI Taxonomy" id="329854"/>
    <lineage>
        <taxon>Bacteria</taxon>
        <taxon>Pseudomonadati</taxon>
        <taxon>Bacteroidota</taxon>
        <taxon>Bacteroidia</taxon>
        <taxon>Bacteroidales</taxon>
        <taxon>Bacteroidaceae</taxon>
        <taxon>Bacteroides</taxon>
    </lineage>
</organism>
<evidence type="ECO:0008006" key="4">
    <source>
        <dbReference type="Google" id="ProtNLM"/>
    </source>
</evidence>
<dbReference type="PROSITE" id="PS51257">
    <property type="entry name" value="PROKAR_LIPOPROTEIN"/>
    <property type="match status" value="1"/>
</dbReference>
<protein>
    <recommendedName>
        <fullName evidence="4">FAS1 domain-containing protein</fullName>
    </recommendedName>
</protein>
<name>A0A139LRY0_9BACE</name>
<comment type="caution">
    <text evidence="2">The sequence shown here is derived from an EMBL/GenBank/DDBJ whole genome shotgun (WGS) entry which is preliminary data.</text>
</comment>
<dbReference type="EMBL" id="LTDF01000046">
    <property type="protein sequence ID" value="KXT54199.1"/>
    <property type="molecule type" value="Genomic_DNA"/>
</dbReference>
<keyword evidence="1" id="KW-0732">Signal</keyword>
<evidence type="ECO:0000313" key="3">
    <source>
        <dbReference type="Proteomes" id="UP000070319"/>
    </source>
</evidence>
<feature type="signal peptide" evidence="1">
    <location>
        <begin position="1"/>
        <end position="26"/>
    </location>
</feature>
<dbReference type="PATRIC" id="fig|329854.7.peg.1023"/>
<feature type="chain" id="PRO_5007487523" description="FAS1 domain-containing protein" evidence="1">
    <location>
        <begin position="27"/>
        <end position="236"/>
    </location>
</feature>
<accession>A0A139LRY0</accession>
<dbReference type="InterPro" id="IPR036378">
    <property type="entry name" value="FAS1_dom_sf"/>
</dbReference>
<dbReference type="Gene3D" id="2.30.180.10">
    <property type="entry name" value="FAS1 domain"/>
    <property type="match status" value="1"/>
</dbReference>
<proteinExistence type="predicted"/>